<dbReference type="AlphaFoldDB" id="A0A9Q1ELT3"/>
<dbReference type="Proteomes" id="UP001152622">
    <property type="component" value="Chromosome 15"/>
</dbReference>
<comment type="caution">
    <text evidence="2">The sequence shown here is derived from an EMBL/GenBank/DDBJ whole genome shotgun (WGS) entry which is preliminary data.</text>
</comment>
<proteinExistence type="predicted"/>
<gene>
    <name evidence="2" type="ORF">SKAU_G00334270</name>
</gene>
<evidence type="ECO:0000313" key="3">
    <source>
        <dbReference type="Proteomes" id="UP001152622"/>
    </source>
</evidence>
<evidence type="ECO:0000313" key="2">
    <source>
        <dbReference type="EMBL" id="KAJ8341136.1"/>
    </source>
</evidence>
<organism evidence="2 3">
    <name type="scientific">Synaphobranchus kaupii</name>
    <name type="common">Kaup's arrowtooth eel</name>
    <dbReference type="NCBI Taxonomy" id="118154"/>
    <lineage>
        <taxon>Eukaryota</taxon>
        <taxon>Metazoa</taxon>
        <taxon>Chordata</taxon>
        <taxon>Craniata</taxon>
        <taxon>Vertebrata</taxon>
        <taxon>Euteleostomi</taxon>
        <taxon>Actinopterygii</taxon>
        <taxon>Neopterygii</taxon>
        <taxon>Teleostei</taxon>
        <taxon>Anguilliformes</taxon>
        <taxon>Synaphobranchidae</taxon>
        <taxon>Synaphobranchus</taxon>
    </lineage>
</organism>
<dbReference type="EMBL" id="JAINUF010000015">
    <property type="protein sequence ID" value="KAJ8341136.1"/>
    <property type="molecule type" value="Genomic_DNA"/>
</dbReference>
<protein>
    <submittedName>
        <fullName evidence="2">Uncharacterized protein</fullName>
    </submittedName>
</protein>
<feature type="region of interest" description="Disordered" evidence="1">
    <location>
        <begin position="1"/>
        <end position="57"/>
    </location>
</feature>
<accession>A0A9Q1ELT3</accession>
<name>A0A9Q1ELT3_SYNKA</name>
<keyword evidence="3" id="KW-1185">Reference proteome</keyword>
<evidence type="ECO:0000256" key="1">
    <source>
        <dbReference type="SAM" id="MobiDB-lite"/>
    </source>
</evidence>
<reference evidence="2" key="1">
    <citation type="journal article" date="2023" name="Science">
        <title>Genome structures resolve the early diversification of teleost fishes.</title>
        <authorList>
            <person name="Parey E."/>
            <person name="Louis A."/>
            <person name="Montfort J."/>
            <person name="Bouchez O."/>
            <person name="Roques C."/>
            <person name="Iampietro C."/>
            <person name="Lluch J."/>
            <person name="Castinel A."/>
            <person name="Donnadieu C."/>
            <person name="Desvignes T."/>
            <person name="Floi Bucao C."/>
            <person name="Jouanno E."/>
            <person name="Wen M."/>
            <person name="Mejri S."/>
            <person name="Dirks R."/>
            <person name="Jansen H."/>
            <person name="Henkel C."/>
            <person name="Chen W.J."/>
            <person name="Zahm M."/>
            <person name="Cabau C."/>
            <person name="Klopp C."/>
            <person name="Thompson A.W."/>
            <person name="Robinson-Rechavi M."/>
            <person name="Braasch I."/>
            <person name="Lecointre G."/>
            <person name="Bobe J."/>
            <person name="Postlethwait J.H."/>
            <person name="Berthelot C."/>
            <person name="Roest Crollius H."/>
            <person name="Guiguen Y."/>
        </authorList>
    </citation>
    <scope>NUCLEOTIDE SEQUENCE</scope>
    <source>
        <strain evidence="2">WJC10195</strain>
    </source>
</reference>
<feature type="region of interest" description="Disordered" evidence="1">
    <location>
        <begin position="91"/>
        <end position="118"/>
    </location>
</feature>
<sequence>MEKASRPYAPGSTQPGVIKQGTEPHQRGAYSPGGGGVTGRVPGPSQRLRPKPHAAAAQDNAVPMLSAPAGAQLLARAVPAQALSRRLLCSGAAGPRKREAPSPAAVTEGRTVSRHKFH</sequence>